<dbReference type="Pfam" id="PF22725">
    <property type="entry name" value="GFO_IDH_MocA_C3"/>
    <property type="match status" value="1"/>
</dbReference>
<reference evidence="5 6" key="1">
    <citation type="submission" date="2024-04" db="EMBL/GenBank/DDBJ databases">
        <title>Okeanomitos corallinicola gen. &amp; sp. nov. (Nostocales, Cyanobacteria), a new toxic marine heterocyst-forming cyanobacterium from a coral reef.</title>
        <authorList>
            <person name="Li H."/>
            <person name="Li R."/>
            <person name="Kang J."/>
            <person name="Hii K.S."/>
            <person name="Mohamed H.F."/>
            <person name="Xu X."/>
            <person name="Luo Z."/>
        </authorList>
    </citation>
    <scope>NUCLEOTIDE SEQUENCE [LARGE SCALE GENOMIC DNA]</scope>
    <source>
        <strain evidence="5 6">TIOX110</strain>
    </source>
</reference>
<dbReference type="EMBL" id="CP150886">
    <property type="protein sequence ID" value="WZB86858.1"/>
    <property type="molecule type" value="Genomic_DNA"/>
</dbReference>
<sequence length="343" mass="38192">MNSDIQNIRWGILGTGKIAQNFACSLAEINSAVKQSVVSRNPDHAVWFSQKFGFTHAHRTLDEFFNDPEIDVIYIATPTNLHYEHCLQALNSGKAILCEKPFTRSWEEASQVVEKARSCGLFCMEAMWMRFNPFIQECRKLIQDQHIGKVCSVNIGIGYQKDLSKLGQPEDGHGAMLGFGCYALSLAFFLFGEPQNYQCQLICTDAGVDVNCAVILIYPHHTVSISISINTTNSNDVHIFGTDGSIYIPSPFIDATDMRVLSNKSPRMGLTQRIGRKLTRIAKPITSLLPQSTNPASIGLIREAEETMRCLRLGLKESPVMPLNESLLIHQLLDKIKSSAVLN</sequence>
<protein>
    <submittedName>
        <fullName evidence="5">Gfo/Idh/MocA family oxidoreductase</fullName>
    </submittedName>
</protein>
<evidence type="ECO:0000313" key="5">
    <source>
        <dbReference type="EMBL" id="WZB86858.1"/>
    </source>
</evidence>
<evidence type="ECO:0000256" key="1">
    <source>
        <dbReference type="ARBA" id="ARBA00010928"/>
    </source>
</evidence>
<dbReference type="Gene3D" id="3.40.50.720">
    <property type="entry name" value="NAD(P)-binding Rossmann-like Domain"/>
    <property type="match status" value="1"/>
</dbReference>
<evidence type="ECO:0000256" key="2">
    <source>
        <dbReference type="ARBA" id="ARBA00023002"/>
    </source>
</evidence>
<comment type="similarity">
    <text evidence="1">Belongs to the Gfo/Idh/MocA family.</text>
</comment>
<proteinExistence type="inferred from homology"/>
<keyword evidence="6" id="KW-1185">Reference proteome</keyword>
<dbReference type="Proteomes" id="UP001483337">
    <property type="component" value="Chromosome"/>
</dbReference>
<name>A0ABZ2URP8_9CYAN</name>
<evidence type="ECO:0000259" key="3">
    <source>
        <dbReference type="Pfam" id="PF01408"/>
    </source>
</evidence>
<dbReference type="SUPFAM" id="SSF55347">
    <property type="entry name" value="Glyceraldehyde-3-phosphate dehydrogenase-like, C-terminal domain"/>
    <property type="match status" value="1"/>
</dbReference>
<feature type="domain" description="GFO/IDH/MocA-like oxidoreductase" evidence="4">
    <location>
        <begin position="135"/>
        <end position="246"/>
    </location>
</feature>
<evidence type="ECO:0000259" key="4">
    <source>
        <dbReference type="Pfam" id="PF22725"/>
    </source>
</evidence>
<dbReference type="PANTHER" id="PTHR22604:SF105">
    <property type="entry name" value="TRANS-1,2-DIHYDROBENZENE-1,2-DIOL DEHYDROGENASE"/>
    <property type="match status" value="1"/>
</dbReference>
<dbReference type="PANTHER" id="PTHR22604">
    <property type="entry name" value="OXIDOREDUCTASES"/>
    <property type="match status" value="1"/>
</dbReference>
<dbReference type="RefSeq" id="WP_353929772.1">
    <property type="nucleotide sequence ID" value="NZ_CP150886.1"/>
</dbReference>
<organism evidence="5 6">
    <name type="scientific">Okeanomitos corallinicola TIOX110</name>
    <dbReference type="NCBI Taxonomy" id="3133117"/>
    <lineage>
        <taxon>Bacteria</taxon>
        <taxon>Bacillati</taxon>
        <taxon>Cyanobacteriota</taxon>
        <taxon>Cyanophyceae</taxon>
        <taxon>Nostocales</taxon>
        <taxon>Aphanizomenonaceae</taxon>
        <taxon>Okeanomitos</taxon>
    </lineage>
</organism>
<dbReference type="InterPro" id="IPR055170">
    <property type="entry name" value="GFO_IDH_MocA-like_dom"/>
</dbReference>
<dbReference type="Gene3D" id="3.30.360.10">
    <property type="entry name" value="Dihydrodipicolinate Reductase, domain 2"/>
    <property type="match status" value="1"/>
</dbReference>
<dbReference type="InterPro" id="IPR036291">
    <property type="entry name" value="NAD(P)-bd_dom_sf"/>
</dbReference>
<dbReference type="InterPro" id="IPR050984">
    <property type="entry name" value="Gfo/Idh/MocA_domain"/>
</dbReference>
<gene>
    <name evidence="5" type="ORF">WJM97_15865</name>
</gene>
<dbReference type="InterPro" id="IPR000683">
    <property type="entry name" value="Gfo/Idh/MocA-like_OxRdtase_N"/>
</dbReference>
<keyword evidence="2" id="KW-0560">Oxidoreductase</keyword>
<feature type="domain" description="Gfo/Idh/MocA-like oxidoreductase N-terminal" evidence="3">
    <location>
        <begin position="8"/>
        <end position="124"/>
    </location>
</feature>
<accession>A0ABZ2URP8</accession>
<evidence type="ECO:0000313" key="6">
    <source>
        <dbReference type="Proteomes" id="UP001483337"/>
    </source>
</evidence>
<dbReference type="SUPFAM" id="SSF51735">
    <property type="entry name" value="NAD(P)-binding Rossmann-fold domains"/>
    <property type="match status" value="1"/>
</dbReference>
<dbReference type="Pfam" id="PF01408">
    <property type="entry name" value="GFO_IDH_MocA"/>
    <property type="match status" value="1"/>
</dbReference>